<feature type="domain" description="Tetrapyrrole biosynthesis uroporphyrinogen III synthase" evidence="1">
    <location>
        <begin position="16"/>
        <end position="242"/>
    </location>
</feature>
<sequence>MSALFVIAREDPMDARLAADAERLGWSVLRLPLLATEPGPDRARFLDWLQTPPPGSVIAWTSRRAAEALAEIALPRFRETLARMALFAVGEESAAAIREAGFTVDFLSSGGGAAALADWILVHRDSLGIARVAFLHGDKALPTLPDALRAAKLEMTPFELYRTRFLSPDVRELTAAVETGRPVTLAFWSPSGIVALERLLLPDTLAMLHRDAEVLSRGETTYHALVDRGYQRAVAVVPTPGAFDAIALEALQSRQRTAR</sequence>
<dbReference type="GO" id="GO:0006780">
    <property type="term" value="P:uroporphyrinogen III biosynthetic process"/>
    <property type="evidence" value="ECO:0007669"/>
    <property type="project" value="InterPro"/>
</dbReference>
<dbReference type="InterPro" id="IPR036108">
    <property type="entry name" value="4pyrrol_syn_uPrphyn_synt_sf"/>
</dbReference>
<dbReference type="Gene3D" id="3.40.50.10090">
    <property type="match status" value="2"/>
</dbReference>
<dbReference type="GO" id="GO:0004852">
    <property type="term" value="F:uroporphyrinogen-III synthase activity"/>
    <property type="evidence" value="ECO:0007669"/>
    <property type="project" value="InterPro"/>
</dbReference>
<dbReference type="GO" id="GO:0005829">
    <property type="term" value="C:cytosol"/>
    <property type="evidence" value="ECO:0007669"/>
    <property type="project" value="TreeGrafter"/>
</dbReference>
<dbReference type="EMBL" id="VBOZ01000014">
    <property type="protein sequence ID" value="TMQ65193.1"/>
    <property type="molecule type" value="Genomic_DNA"/>
</dbReference>
<evidence type="ECO:0000259" key="1">
    <source>
        <dbReference type="Pfam" id="PF02602"/>
    </source>
</evidence>
<dbReference type="CDD" id="cd06578">
    <property type="entry name" value="HemD"/>
    <property type="match status" value="1"/>
</dbReference>
<dbReference type="AlphaFoldDB" id="A0A538TNJ3"/>
<comment type="caution">
    <text evidence="2">The sequence shown here is derived from an EMBL/GenBank/DDBJ whole genome shotgun (WGS) entry which is preliminary data.</text>
</comment>
<evidence type="ECO:0000313" key="2">
    <source>
        <dbReference type="EMBL" id="TMQ65193.1"/>
    </source>
</evidence>
<proteinExistence type="predicted"/>
<evidence type="ECO:0000313" key="3">
    <source>
        <dbReference type="Proteomes" id="UP000317691"/>
    </source>
</evidence>
<gene>
    <name evidence="2" type="ORF">E6K79_05350</name>
</gene>
<dbReference type="InterPro" id="IPR039793">
    <property type="entry name" value="UROS/Hem4"/>
</dbReference>
<protein>
    <submittedName>
        <fullName evidence="2">Uroporphyrinogen-III synthase</fullName>
    </submittedName>
</protein>
<dbReference type="InterPro" id="IPR003754">
    <property type="entry name" value="4pyrrol_synth_uPrphyn_synth"/>
</dbReference>
<accession>A0A538TNJ3</accession>
<reference evidence="2 3" key="1">
    <citation type="journal article" date="2019" name="Nat. Microbiol.">
        <title>Mediterranean grassland soil C-N compound turnover is dependent on rainfall and depth, and is mediated by genomically divergent microorganisms.</title>
        <authorList>
            <person name="Diamond S."/>
            <person name="Andeer P.F."/>
            <person name="Li Z."/>
            <person name="Crits-Christoph A."/>
            <person name="Burstein D."/>
            <person name="Anantharaman K."/>
            <person name="Lane K.R."/>
            <person name="Thomas B.C."/>
            <person name="Pan C."/>
            <person name="Northen T.R."/>
            <person name="Banfield J.F."/>
        </authorList>
    </citation>
    <scope>NUCLEOTIDE SEQUENCE [LARGE SCALE GENOMIC DNA]</scope>
    <source>
        <strain evidence="2">WS_9</strain>
    </source>
</reference>
<dbReference type="Proteomes" id="UP000317691">
    <property type="component" value="Unassembled WGS sequence"/>
</dbReference>
<name>A0A538TNJ3_UNCEI</name>
<dbReference type="Pfam" id="PF02602">
    <property type="entry name" value="HEM4"/>
    <property type="match status" value="1"/>
</dbReference>
<organism evidence="2 3">
    <name type="scientific">Eiseniibacteriota bacterium</name>
    <dbReference type="NCBI Taxonomy" id="2212470"/>
    <lineage>
        <taxon>Bacteria</taxon>
        <taxon>Candidatus Eiseniibacteriota</taxon>
    </lineage>
</organism>
<dbReference type="PANTHER" id="PTHR12390:SF0">
    <property type="entry name" value="UROPORPHYRINOGEN-III SYNTHASE"/>
    <property type="match status" value="1"/>
</dbReference>
<dbReference type="PANTHER" id="PTHR12390">
    <property type="entry name" value="UROPORPHYRINOGEN III SYNTHASE"/>
    <property type="match status" value="1"/>
</dbReference>
<dbReference type="SUPFAM" id="SSF69618">
    <property type="entry name" value="HemD-like"/>
    <property type="match status" value="1"/>
</dbReference>